<feature type="transmembrane region" description="Helical" evidence="7">
    <location>
        <begin position="396"/>
        <end position="417"/>
    </location>
</feature>
<evidence type="ECO:0000256" key="2">
    <source>
        <dbReference type="ARBA" id="ARBA00022692"/>
    </source>
</evidence>
<dbReference type="Gene3D" id="1.20.1560.10">
    <property type="entry name" value="ABC transporter type 1, transmembrane domain"/>
    <property type="match status" value="1"/>
</dbReference>
<dbReference type="InterPro" id="IPR003439">
    <property type="entry name" value="ABC_transporter-like_ATP-bd"/>
</dbReference>
<evidence type="ECO:0000313" key="10">
    <source>
        <dbReference type="EMBL" id="AEI92732.1"/>
    </source>
</evidence>
<sequence length="696" mass="76230">MEKAISPSFNLLNQLMSAAGWHSSPNRLFEAVPHMSDQLTPFDMVSTFENLGVPTSSQRCKLSEIQADDCPALFVDNQDRMQAILEASSGNLLICRLEESDPHWVKASGVAGRLVRLERFKSERIPTNQYSFGQITGTFKNLLPWLVISSFMSNLASLATPLLIMVIYDRVIPSGSVDLITSLALAAFILLATDAGFRLIRSRAIAHMGRETELGLGLALFRKILALPVSQIQKTSVEQQLARFRQFESLRDIFTGQILVAVLDLPFTLIFLAVLYVLSPQIALLILALIVVFAVIACITLPMQTSLNARAAEHKAALQSFVFETAQNQRAIQRLGLIDYWSKQSDALSRKAARATRRASQLQLVTQNLGQSLMAIAGLGAITFGTLSAMQGNMSFGALIAVLSLVWKVLTPLQALYANSAQIVSFRNSKAQSDRVLNLPEEMVRGVAQNHQKTLKGQISVSGVTHRYDSASAPVLSQVSIDIEANEFVVLGGTSNSGKTTLLNLLQGFYQPSIGLIQIDGLELRQIAVDDLRRSISYCLSQPELFYGTIYQNFKLAAPSLSRDDVHEALRQMDLSDEIDSYPDGLDTRLSESFRSTLPLSTQRALGISRAIARGGSICMLNEPLAGLDTQHRDALLRTLADLKGSRTFIVATQDADIARVADHYLYLQNGRVVADDRGSAGLKKFNALLNRTGAS</sequence>
<feature type="domain" description="ABC transporter" evidence="8">
    <location>
        <begin position="459"/>
        <end position="695"/>
    </location>
</feature>
<dbReference type="InterPro" id="IPR039421">
    <property type="entry name" value="Type_1_exporter"/>
</dbReference>
<evidence type="ECO:0000256" key="6">
    <source>
        <dbReference type="ARBA" id="ARBA00023136"/>
    </source>
</evidence>
<dbReference type="SUPFAM" id="SSF52540">
    <property type="entry name" value="P-loop containing nucleoside triphosphate hydrolases"/>
    <property type="match status" value="1"/>
</dbReference>
<evidence type="ECO:0000256" key="7">
    <source>
        <dbReference type="SAM" id="Phobius"/>
    </source>
</evidence>
<feature type="transmembrane region" description="Helical" evidence="7">
    <location>
        <begin position="180"/>
        <end position="200"/>
    </location>
</feature>
<dbReference type="AlphaFoldDB" id="F7ZKR6"/>
<dbReference type="GO" id="GO:0005524">
    <property type="term" value="F:ATP binding"/>
    <property type="evidence" value="ECO:0007669"/>
    <property type="project" value="UniProtKB-KW"/>
</dbReference>
<dbReference type="GO" id="GO:0016887">
    <property type="term" value="F:ATP hydrolysis activity"/>
    <property type="evidence" value="ECO:0007669"/>
    <property type="project" value="InterPro"/>
</dbReference>
<dbReference type="eggNOG" id="COG2274">
    <property type="taxonomic scope" value="Bacteria"/>
</dbReference>
<keyword evidence="6 7" id="KW-0472">Membrane</keyword>
<proteinExistence type="predicted"/>
<evidence type="ECO:0000256" key="4">
    <source>
        <dbReference type="ARBA" id="ARBA00022840"/>
    </source>
</evidence>
<reference evidence="10 11" key="1">
    <citation type="journal article" date="2011" name="BMC Genomics">
        <title>Comparative genome analysis and genome-guided physiological analysis of Roseobacter litoralis.</title>
        <authorList>
            <person name="Kalhoefer D."/>
            <person name="Thole S."/>
            <person name="Voget S."/>
            <person name="Lehmann R."/>
            <person name="Liesegang H."/>
            <person name="Wollher A."/>
            <person name="Daniel R."/>
            <person name="Simon M."/>
            <person name="Brinkhoff T."/>
        </authorList>
    </citation>
    <scope>NUCLEOTIDE SEQUENCE [LARGE SCALE GENOMIC DNA]</scope>
    <source>
        <strain evidence="11">ATCC 49566 / DSM 6996 / JCM 21268 / NBRC 15278 / OCh 149</strain>
    </source>
</reference>
<dbReference type="InterPro" id="IPR011527">
    <property type="entry name" value="ABC1_TM_dom"/>
</dbReference>
<dbReference type="PANTHER" id="PTHR43394">
    <property type="entry name" value="ATP-DEPENDENT PERMEASE MDL1, MITOCHONDRIAL"/>
    <property type="match status" value="1"/>
</dbReference>
<feature type="transmembrane region" description="Helical" evidence="7">
    <location>
        <begin position="372"/>
        <end position="390"/>
    </location>
</feature>
<evidence type="ECO:0000256" key="1">
    <source>
        <dbReference type="ARBA" id="ARBA00004651"/>
    </source>
</evidence>
<dbReference type="InterPro" id="IPR036640">
    <property type="entry name" value="ABC1_TM_sf"/>
</dbReference>
<keyword evidence="3" id="KW-0547">Nucleotide-binding</keyword>
<dbReference type="SUPFAM" id="SSF90123">
    <property type="entry name" value="ABC transporter transmembrane region"/>
    <property type="match status" value="1"/>
</dbReference>
<protein>
    <submittedName>
        <fullName evidence="10">ABC transporter ATP-binding protein</fullName>
    </submittedName>
</protein>
<keyword evidence="2 7" id="KW-0812">Transmembrane</keyword>
<dbReference type="EMBL" id="CP002623">
    <property type="protein sequence ID" value="AEI92732.1"/>
    <property type="molecule type" value="Genomic_DNA"/>
</dbReference>
<dbReference type="Pfam" id="PF00005">
    <property type="entry name" value="ABC_tran"/>
    <property type="match status" value="1"/>
</dbReference>
<dbReference type="HOGENOM" id="CLU_000604_95_6_5"/>
<gene>
    <name evidence="10" type="ordered locus">RLO149_c007050</name>
</gene>
<evidence type="ECO:0000259" key="9">
    <source>
        <dbReference type="PROSITE" id="PS50929"/>
    </source>
</evidence>
<dbReference type="InterPro" id="IPR027417">
    <property type="entry name" value="P-loop_NTPase"/>
</dbReference>
<dbReference type="Proteomes" id="UP000001353">
    <property type="component" value="Chromosome"/>
</dbReference>
<dbReference type="InterPro" id="IPR003593">
    <property type="entry name" value="AAA+_ATPase"/>
</dbReference>
<feature type="transmembrane region" description="Helical" evidence="7">
    <location>
        <begin position="142"/>
        <end position="168"/>
    </location>
</feature>
<dbReference type="STRING" id="391595.RLO149_c007050"/>
<feature type="transmembrane region" description="Helical" evidence="7">
    <location>
        <begin position="253"/>
        <end position="276"/>
    </location>
</feature>
<dbReference type="Gene3D" id="3.40.50.300">
    <property type="entry name" value="P-loop containing nucleotide triphosphate hydrolases"/>
    <property type="match status" value="1"/>
</dbReference>
<dbReference type="KEGG" id="rli:RLO149_c007050"/>
<keyword evidence="11" id="KW-1185">Reference proteome</keyword>
<dbReference type="Pfam" id="PF00664">
    <property type="entry name" value="ABC_membrane"/>
    <property type="match status" value="1"/>
</dbReference>
<dbReference type="SMART" id="SM00382">
    <property type="entry name" value="AAA"/>
    <property type="match status" value="1"/>
</dbReference>
<dbReference type="RefSeq" id="WP_013960672.1">
    <property type="nucleotide sequence ID" value="NC_015730.1"/>
</dbReference>
<name>F7ZKR6_ROSLO</name>
<dbReference type="GO" id="GO:0005886">
    <property type="term" value="C:plasma membrane"/>
    <property type="evidence" value="ECO:0007669"/>
    <property type="project" value="UniProtKB-SubCell"/>
</dbReference>
<keyword evidence="5 7" id="KW-1133">Transmembrane helix</keyword>
<evidence type="ECO:0000256" key="5">
    <source>
        <dbReference type="ARBA" id="ARBA00022989"/>
    </source>
</evidence>
<dbReference type="PROSITE" id="PS50893">
    <property type="entry name" value="ABC_TRANSPORTER_2"/>
    <property type="match status" value="1"/>
</dbReference>
<feature type="domain" description="ABC transmembrane type-1" evidence="9">
    <location>
        <begin position="145"/>
        <end position="425"/>
    </location>
</feature>
<organism evidence="10 11">
    <name type="scientific">Roseobacter litoralis (strain ATCC 49566 / DSM 6996 / JCM 21268 / NBRC 15278 / OCh 149)</name>
    <dbReference type="NCBI Taxonomy" id="391595"/>
    <lineage>
        <taxon>Bacteria</taxon>
        <taxon>Pseudomonadati</taxon>
        <taxon>Pseudomonadota</taxon>
        <taxon>Alphaproteobacteria</taxon>
        <taxon>Rhodobacterales</taxon>
        <taxon>Roseobacteraceae</taxon>
        <taxon>Roseobacter</taxon>
    </lineage>
</organism>
<dbReference type="PANTHER" id="PTHR43394:SF1">
    <property type="entry name" value="ATP-BINDING CASSETTE SUB-FAMILY B MEMBER 10, MITOCHONDRIAL"/>
    <property type="match status" value="1"/>
</dbReference>
<accession>F7ZKR6</accession>
<dbReference type="OrthoDB" id="9808328at2"/>
<evidence type="ECO:0000313" key="11">
    <source>
        <dbReference type="Proteomes" id="UP000001353"/>
    </source>
</evidence>
<evidence type="ECO:0000256" key="3">
    <source>
        <dbReference type="ARBA" id="ARBA00022741"/>
    </source>
</evidence>
<dbReference type="GO" id="GO:0015421">
    <property type="term" value="F:ABC-type oligopeptide transporter activity"/>
    <property type="evidence" value="ECO:0007669"/>
    <property type="project" value="TreeGrafter"/>
</dbReference>
<keyword evidence="4 10" id="KW-0067">ATP-binding</keyword>
<dbReference type="PROSITE" id="PS50929">
    <property type="entry name" value="ABC_TM1F"/>
    <property type="match status" value="1"/>
</dbReference>
<comment type="subcellular location">
    <subcellularLocation>
        <location evidence="1">Cell membrane</location>
        <topology evidence="1">Multi-pass membrane protein</topology>
    </subcellularLocation>
</comment>
<evidence type="ECO:0000259" key="8">
    <source>
        <dbReference type="PROSITE" id="PS50893"/>
    </source>
</evidence>
<feature type="transmembrane region" description="Helical" evidence="7">
    <location>
        <begin position="282"/>
        <end position="301"/>
    </location>
</feature>